<feature type="non-terminal residue" evidence="7">
    <location>
        <position position="1"/>
    </location>
</feature>
<name>A7RKC8_NEMVE</name>
<feature type="non-terminal residue" evidence="7">
    <location>
        <position position="77"/>
    </location>
</feature>
<feature type="disulfide bond" evidence="5">
    <location>
        <begin position="64"/>
        <end position="73"/>
    </location>
</feature>
<keyword evidence="8" id="KW-1185">Reference proteome</keyword>
<gene>
    <name evidence="7" type="ORF">NEMVEDRAFT_v1g66183</name>
</gene>
<dbReference type="HOGENOM" id="CLU_004826_11_2_1"/>
<reference evidence="7 8" key="1">
    <citation type="journal article" date="2007" name="Science">
        <title>Sea anemone genome reveals ancestral eumetazoan gene repertoire and genomic organization.</title>
        <authorList>
            <person name="Putnam N.H."/>
            <person name="Srivastava M."/>
            <person name="Hellsten U."/>
            <person name="Dirks B."/>
            <person name="Chapman J."/>
            <person name="Salamov A."/>
            <person name="Terry A."/>
            <person name="Shapiro H."/>
            <person name="Lindquist E."/>
            <person name="Kapitonov V.V."/>
            <person name="Jurka J."/>
            <person name="Genikhovich G."/>
            <person name="Grigoriev I.V."/>
            <person name="Lucas S.M."/>
            <person name="Steele R.E."/>
            <person name="Finnerty J.R."/>
            <person name="Technau U."/>
            <person name="Martindale M.Q."/>
            <person name="Rokhsar D.S."/>
        </authorList>
    </citation>
    <scope>NUCLEOTIDE SEQUENCE [LARGE SCALE GENOMIC DNA]</scope>
    <source>
        <strain evidence="8">CH2 X CH6</strain>
    </source>
</reference>
<organism evidence="7 8">
    <name type="scientific">Nematostella vectensis</name>
    <name type="common">Starlet sea anemone</name>
    <dbReference type="NCBI Taxonomy" id="45351"/>
    <lineage>
        <taxon>Eukaryota</taxon>
        <taxon>Metazoa</taxon>
        <taxon>Cnidaria</taxon>
        <taxon>Anthozoa</taxon>
        <taxon>Hexacorallia</taxon>
        <taxon>Actiniaria</taxon>
        <taxon>Edwardsiidae</taxon>
        <taxon>Nematostella</taxon>
    </lineage>
</organism>
<evidence type="ECO:0000256" key="5">
    <source>
        <dbReference type="PROSITE-ProRule" id="PRU00076"/>
    </source>
</evidence>
<dbReference type="AlphaFoldDB" id="A7RKC8"/>
<evidence type="ECO:0000256" key="1">
    <source>
        <dbReference type="ARBA" id="ARBA00006373"/>
    </source>
</evidence>
<dbReference type="STRING" id="45351.A7RKC8"/>
<dbReference type="PROSITE" id="PS00022">
    <property type="entry name" value="EGF_1"/>
    <property type="match status" value="1"/>
</dbReference>
<dbReference type="PANTHER" id="PTHR12916">
    <property type="entry name" value="CYTOCHROME C OXIDASE POLYPEPTIDE VIC-2"/>
    <property type="match status" value="1"/>
</dbReference>
<feature type="disulfide bond" evidence="5">
    <location>
        <begin position="45"/>
        <end position="62"/>
    </location>
</feature>
<dbReference type="PhylomeDB" id="A7RKC8"/>
<comment type="similarity">
    <text evidence="1">Belongs to the EGF domain peptide family.</text>
</comment>
<dbReference type="OMA" id="SSFECKC"/>
<dbReference type="InterPro" id="IPR000742">
    <property type="entry name" value="EGF"/>
</dbReference>
<dbReference type="SMART" id="SM00181">
    <property type="entry name" value="EGF"/>
    <property type="match status" value="2"/>
</dbReference>
<dbReference type="InParanoid" id="A7RKC8"/>
<dbReference type="eggNOG" id="KOG1219">
    <property type="taxonomic scope" value="Eukaryota"/>
</dbReference>
<evidence type="ECO:0000256" key="3">
    <source>
        <dbReference type="ARBA" id="ARBA00022729"/>
    </source>
</evidence>
<evidence type="ECO:0000259" key="6">
    <source>
        <dbReference type="PROSITE" id="PS50026"/>
    </source>
</evidence>
<comment type="caution">
    <text evidence="5">Lacks conserved residue(s) required for the propagation of feature annotation.</text>
</comment>
<dbReference type="Gene3D" id="2.10.25.10">
    <property type="entry name" value="Laminin"/>
    <property type="match status" value="2"/>
</dbReference>
<feature type="domain" description="EGF-like" evidence="6">
    <location>
        <begin position="36"/>
        <end position="74"/>
    </location>
</feature>
<keyword evidence="2 5" id="KW-0245">EGF-like domain</keyword>
<dbReference type="EMBL" id="DS469515">
    <property type="protein sequence ID" value="EDO48228.1"/>
    <property type="molecule type" value="Genomic_DNA"/>
</dbReference>
<sequence length="77" mass="8081">DPCEPNPCQHGGVCTESGCMCPSSYYGTYYSFCITVSDGCEPNPCANGGTCSRISFGSNFTCTCPYGYTGKNCTVGK</sequence>
<protein>
    <recommendedName>
        <fullName evidence="6">EGF-like domain-containing protein</fullName>
    </recommendedName>
</protein>
<dbReference type="PROSITE" id="PS01186">
    <property type="entry name" value="EGF_2"/>
    <property type="match status" value="1"/>
</dbReference>
<dbReference type="PROSITE" id="PS50026">
    <property type="entry name" value="EGF_3"/>
    <property type="match status" value="1"/>
</dbReference>
<keyword evidence="3" id="KW-0732">Signal</keyword>
<evidence type="ECO:0000256" key="2">
    <source>
        <dbReference type="ARBA" id="ARBA00022536"/>
    </source>
</evidence>
<proteinExistence type="inferred from homology"/>
<accession>A7RKC8</accession>
<dbReference type="PANTHER" id="PTHR12916:SF4">
    <property type="entry name" value="UNINFLATABLE, ISOFORM C"/>
    <property type="match status" value="1"/>
</dbReference>
<dbReference type="Proteomes" id="UP000001593">
    <property type="component" value="Unassembled WGS sequence"/>
</dbReference>
<keyword evidence="5" id="KW-1015">Disulfide bond</keyword>
<evidence type="ECO:0000313" key="7">
    <source>
        <dbReference type="EMBL" id="EDO48228.1"/>
    </source>
</evidence>
<dbReference type="Pfam" id="PF00008">
    <property type="entry name" value="EGF"/>
    <property type="match status" value="2"/>
</dbReference>
<evidence type="ECO:0000256" key="4">
    <source>
        <dbReference type="ARBA" id="ARBA00022737"/>
    </source>
</evidence>
<dbReference type="PRINTS" id="PR00010">
    <property type="entry name" value="EGFBLOOD"/>
</dbReference>
<dbReference type="SUPFAM" id="SSF57196">
    <property type="entry name" value="EGF/Laminin"/>
    <property type="match status" value="1"/>
</dbReference>
<dbReference type="FunFam" id="2.10.25.10:FF:000404">
    <property type="entry name" value="Weary, isoform B"/>
    <property type="match status" value="1"/>
</dbReference>
<evidence type="ECO:0000313" key="8">
    <source>
        <dbReference type="Proteomes" id="UP000001593"/>
    </source>
</evidence>
<keyword evidence="4" id="KW-0677">Repeat</keyword>